<reference evidence="1 2" key="1">
    <citation type="submission" date="2024-02" db="EMBL/GenBank/DDBJ databases">
        <title>De novo assembly and annotation of 12 fungi associated with fruit tree decline syndrome in Ontario, Canada.</title>
        <authorList>
            <person name="Sulman M."/>
            <person name="Ellouze W."/>
            <person name="Ilyukhin E."/>
        </authorList>
    </citation>
    <scope>NUCLEOTIDE SEQUENCE [LARGE SCALE GENOMIC DNA]</scope>
    <source>
        <strain evidence="1 2">M11/M66-122</strain>
    </source>
</reference>
<gene>
    <name evidence="1" type="ORF">SLS62_003030</name>
</gene>
<dbReference type="EMBL" id="JAKJXP020000016">
    <property type="protein sequence ID" value="KAK7754946.1"/>
    <property type="molecule type" value="Genomic_DNA"/>
</dbReference>
<proteinExistence type="predicted"/>
<evidence type="ECO:0000313" key="1">
    <source>
        <dbReference type="EMBL" id="KAK7754946.1"/>
    </source>
</evidence>
<accession>A0AAN9UVZ2</accession>
<comment type="caution">
    <text evidence="1">The sequence shown here is derived from an EMBL/GenBank/DDBJ whole genome shotgun (WGS) entry which is preliminary data.</text>
</comment>
<dbReference type="Proteomes" id="UP001320420">
    <property type="component" value="Unassembled WGS sequence"/>
</dbReference>
<name>A0AAN9UVZ2_9PEZI</name>
<evidence type="ECO:0000313" key="2">
    <source>
        <dbReference type="Proteomes" id="UP001320420"/>
    </source>
</evidence>
<keyword evidence="2" id="KW-1185">Reference proteome</keyword>
<organism evidence="1 2">
    <name type="scientific">Diatrype stigma</name>
    <dbReference type="NCBI Taxonomy" id="117547"/>
    <lineage>
        <taxon>Eukaryota</taxon>
        <taxon>Fungi</taxon>
        <taxon>Dikarya</taxon>
        <taxon>Ascomycota</taxon>
        <taxon>Pezizomycotina</taxon>
        <taxon>Sordariomycetes</taxon>
        <taxon>Xylariomycetidae</taxon>
        <taxon>Xylariales</taxon>
        <taxon>Diatrypaceae</taxon>
        <taxon>Diatrype</taxon>
    </lineage>
</organism>
<dbReference type="AlphaFoldDB" id="A0AAN9UVZ2"/>
<protein>
    <submittedName>
        <fullName evidence="1">Uncharacterized protein</fullName>
    </submittedName>
</protein>
<sequence length="113" mass="12611">MIVLATLNSKTDISLAEFTRRRGGRKIRTYPSEILPDQYGVDPCPDLDRSLRSLICICRATDPQNVPTISALASLVHTAIVERDEHYYEGDEVEADDIIQTLLKIQPSVTPLS</sequence>